<protein>
    <recommendedName>
        <fullName evidence="4">Voltage-dependent anion channel</fullName>
    </recommendedName>
</protein>
<dbReference type="Proteomes" id="UP000198892">
    <property type="component" value="Unassembled WGS sequence"/>
</dbReference>
<gene>
    <name evidence="2" type="ORF">SAMN05518683_108153</name>
</gene>
<dbReference type="EMBL" id="FOXD01000008">
    <property type="protein sequence ID" value="SFP69178.1"/>
    <property type="molecule type" value="Genomic_DNA"/>
</dbReference>
<keyword evidence="1" id="KW-0472">Membrane</keyword>
<feature type="transmembrane region" description="Helical" evidence="1">
    <location>
        <begin position="134"/>
        <end position="152"/>
    </location>
</feature>
<keyword evidence="1" id="KW-0812">Transmembrane</keyword>
<evidence type="ECO:0000313" key="3">
    <source>
        <dbReference type="Proteomes" id="UP000198892"/>
    </source>
</evidence>
<dbReference type="AlphaFoldDB" id="A0A1I5SEL5"/>
<name>A0A1I5SEL5_9BACI</name>
<evidence type="ECO:0008006" key="4">
    <source>
        <dbReference type="Google" id="ProtNLM"/>
    </source>
</evidence>
<feature type="transmembrane region" description="Helical" evidence="1">
    <location>
        <begin position="199"/>
        <end position="217"/>
    </location>
</feature>
<organism evidence="2 3">
    <name type="scientific">Salibacterium halotolerans</name>
    <dbReference type="NCBI Taxonomy" id="1884432"/>
    <lineage>
        <taxon>Bacteria</taxon>
        <taxon>Bacillati</taxon>
        <taxon>Bacillota</taxon>
        <taxon>Bacilli</taxon>
        <taxon>Bacillales</taxon>
        <taxon>Bacillaceae</taxon>
    </lineage>
</organism>
<dbReference type="STRING" id="1884432.SAMN05518683_108153"/>
<reference evidence="3" key="1">
    <citation type="submission" date="2016-10" db="EMBL/GenBank/DDBJ databases">
        <authorList>
            <person name="Varghese N."/>
            <person name="Submissions S."/>
        </authorList>
    </citation>
    <scope>NUCLEOTIDE SEQUENCE [LARGE SCALE GENOMIC DNA]</scope>
    <source>
        <strain evidence="3">S7</strain>
    </source>
</reference>
<keyword evidence="1" id="KW-1133">Transmembrane helix</keyword>
<feature type="transmembrane region" description="Helical" evidence="1">
    <location>
        <begin position="164"/>
        <end position="187"/>
    </location>
</feature>
<feature type="transmembrane region" description="Helical" evidence="1">
    <location>
        <begin position="35"/>
        <end position="52"/>
    </location>
</feature>
<feature type="transmembrane region" description="Helical" evidence="1">
    <location>
        <begin position="99"/>
        <end position="122"/>
    </location>
</feature>
<feature type="transmembrane region" description="Helical" evidence="1">
    <location>
        <begin position="302"/>
        <end position="324"/>
    </location>
</feature>
<proteinExistence type="predicted"/>
<accession>A0A1I5SEL5</accession>
<evidence type="ECO:0000256" key="1">
    <source>
        <dbReference type="SAM" id="Phobius"/>
    </source>
</evidence>
<evidence type="ECO:0000313" key="2">
    <source>
        <dbReference type="EMBL" id="SFP69178.1"/>
    </source>
</evidence>
<feature type="transmembrane region" description="Helical" evidence="1">
    <location>
        <begin position="73"/>
        <end position="93"/>
    </location>
</feature>
<sequence>MKIINPAAGAAVMALGIFLYAAVDAFPLLGVRLGPALAIIFTIIAVYVYTALTRQFFQKGFLLPFLHNPVNSFVIGSWIAGMSVWCNVLMKYYPAAAPVIRTTALINTVFWVLFVGWSLYNFYRLVKQPGRHEVHGVILLSTVAAQSIVVVWSDLFSFIPETAAAVVIGTGLFFYGTGIALLVFRYAKEKEWTLTDDWTNTNCIIHGALSITGLALVSSGFLSAAWIMGFWVLVFVLLLLVEALEGVRAVQRVRRYGWKEGIFTYNTSQWSRNFTFGMFYAFSMTMHENPHYMNAMYDFHEAFLAVWAWIVLTALVGEITVFAASKWRVWRTVS</sequence>
<keyword evidence="3" id="KW-1185">Reference proteome</keyword>
<feature type="transmembrane region" description="Helical" evidence="1">
    <location>
        <begin position="262"/>
        <end position="282"/>
    </location>
</feature>